<evidence type="ECO:0000256" key="2">
    <source>
        <dbReference type="ARBA" id="ARBA00022448"/>
    </source>
</evidence>
<name>A0ABS0T6M3_9STAP</name>
<dbReference type="Pfam" id="PF00005">
    <property type="entry name" value="ABC_tran"/>
    <property type="match status" value="1"/>
</dbReference>
<evidence type="ECO:0000313" key="7">
    <source>
        <dbReference type="Proteomes" id="UP000751852"/>
    </source>
</evidence>
<evidence type="ECO:0000256" key="3">
    <source>
        <dbReference type="ARBA" id="ARBA00022741"/>
    </source>
</evidence>
<keyword evidence="3" id="KW-0547">Nucleotide-binding</keyword>
<dbReference type="SMART" id="SM00382">
    <property type="entry name" value="AAA"/>
    <property type="match status" value="1"/>
</dbReference>
<protein>
    <submittedName>
        <fullName evidence="6">ABC transporter ATP-binding protein</fullName>
    </submittedName>
</protein>
<dbReference type="InterPro" id="IPR003593">
    <property type="entry name" value="AAA+_ATPase"/>
</dbReference>
<comment type="caution">
    <text evidence="6">The sequence shown here is derived from an EMBL/GenBank/DDBJ whole genome shotgun (WGS) entry which is preliminary data.</text>
</comment>
<dbReference type="PANTHER" id="PTHR42711:SF5">
    <property type="entry name" value="ABC TRANSPORTER ATP-BINDING PROTEIN NATA"/>
    <property type="match status" value="1"/>
</dbReference>
<sequence>MIARLSNVKKEIKGRHIIDDITFELEAGSIHVILGPNGVGKTTTIRLMTGLLKPDSGDIEVLQHNSKHHDFDRVRKHIGVQNDGNLYENLTVLDNLNLWAEFYEVPNDKRDRNIKELLTLFDLDDRKDSQVGTLSKGMKQKVSIIRALIHEPQLLILDEPTSGLDPSTSELLITHIQKIVREKGTTVFMCTHHLHGLEEIADHIYIMSKGNFIADGAPNALLREAWPYHEFDIETSDIQKTVDDLKDTYTLDANEESVRIRLDQYRDISQVIRYVLNQNIEVYTVIPVQHSIKEYYLKKLGDLNAHQV</sequence>
<keyword evidence="4 6" id="KW-0067">ATP-binding</keyword>
<dbReference type="GO" id="GO:0005524">
    <property type="term" value="F:ATP binding"/>
    <property type="evidence" value="ECO:0007669"/>
    <property type="project" value="UniProtKB-KW"/>
</dbReference>
<dbReference type="InterPro" id="IPR003439">
    <property type="entry name" value="ABC_transporter-like_ATP-bd"/>
</dbReference>
<reference evidence="6 7" key="1">
    <citation type="submission" date="2020-04" db="EMBL/GenBank/DDBJ databases">
        <title>Staphylococcus species from domestic dog.</title>
        <authorList>
            <person name="Paterson G.K."/>
        </authorList>
    </citation>
    <scope>NUCLEOTIDE SEQUENCE [LARGE SCALE GENOMIC DNA]</scope>
    <source>
        <strain evidence="6 7">H16/1A</strain>
    </source>
</reference>
<keyword evidence="2" id="KW-0813">Transport</keyword>
<dbReference type="InterPro" id="IPR050763">
    <property type="entry name" value="ABC_transporter_ATP-binding"/>
</dbReference>
<keyword evidence="7" id="KW-1185">Reference proteome</keyword>
<dbReference type="PROSITE" id="PS50893">
    <property type="entry name" value="ABC_TRANSPORTER_2"/>
    <property type="match status" value="1"/>
</dbReference>
<dbReference type="Proteomes" id="UP000751852">
    <property type="component" value="Unassembled WGS sequence"/>
</dbReference>
<gene>
    <name evidence="6" type="ORF">HHH54_02130</name>
</gene>
<dbReference type="InterPro" id="IPR027417">
    <property type="entry name" value="P-loop_NTPase"/>
</dbReference>
<organism evidence="6 7">
    <name type="scientific">Staphylococcus canis</name>
    <dbReference type="NCBI Taxonomy" id="2724942"/>
    <lineage>
        <taxon>Bacteria</taxon>
        <taxon>Bacillati</taxon>
        <taxon>Bacillota</taxon>
        <taxon>Bacilli</taxon>
        <taxon>Bacillales</taxon>
        <taxon>Staphylococcaceae</taxon>
        <taxon>Staphylococcus</taxon>
    </lineage>
</organism>
<dbReference type="Gene3D" id="3.40.50.300">
    <property type="entry name" value="P-loop containing nucleotide triphosphate hydrolases"/>
    <property type="match status" value="1"/>
</dbReference>
<dbReference type="PROSITE" id="PS00211">
    <property type="entry name" value="ABC_TRANSPORTER_1"/>
    <property type="match status" value="1"/>
</dbReference>
<comment type="similarity">
    <text evidence="1">Belongs to the ABC transporter superfamily.</text>
</comment>
<evidence type="ECO:0000256" key="1">
    <source>
        <dbReference type="ARBA" id="ARBA00005417"/>
    </source>
</evidence>
<dbReference type="PANTHER" id="PTHR42711">
    <property type="entry name" value="ABC TRANSPORTER ATP-BINDING PROTEIN"/>
    <property type="match status" value="1"/>
</dbReference>
<dbReference type="SUPFAM" id="SSF52540">
    <property type="entry name" value="P-loop containing nucleoside triphosphate hydrolases"/>
    <property type="match status" value="1"/>
</dbReference>
<proteinExistence type="inferred from homology"/>
<accession>A0ABS0T6M3</accession>
<dbReference type="InterPro" id="IPR017871">
    <property type="entry name" value="ABC_transporter-like_CS"/>
</dbReference>
<evidence type="ECO:0000256" key="4">
    <source>
        <dbReference type="ARBA" id="ARBA00022840"/>
    </source>
</evidence>
<dbReference type="RefSeq" id="WP_198617189.1">
    <property type="nucleotide sequence ID" value="NZ_JABANU010000004.1"/>
</dbReference>
<dbReference type="EMBL" id="JABANU010000004">
    <property type="protein sequence ID" value="MBI5974395.1"/>
    <property type="molecule type" value="Genomic_DNA"/>
</dbReference>
<dbReference type="CDD" id="cd03230">
    <property type="entry name" value="ABC_DR_subfamily_A"/>
    <property type="match status" value="1"/>
</dbReference>
<evidence type="ECO:0000313" key="6">
    <source>
        <dbReference type="EMBL" id="MBI5974395.1"/>
    </source>
</evidence>
<evidence type="ECO:0000259" key="5">
    <source>
        <dbReference type="PROSITE" id="PS50893"/>
    </source>
</evidence>
<feature type="domain" description="ABC transporter" evidence="5">
    <location>
        <begin position="3"/>
        <end position="234"/>
    </location>
</feature>